<dbReference type="GO" id="GO:0008483">
    <property type="term" value="F:transaminase activity"/>
    <property type="evidence" value="ECO:0007669"/>
    <property type="project" value="UniProtKB-KW"/>
</dbReference>
<evidence type="ECO:0000256" key="5">
    <source>
        <dbReference type="ARBA" id="ARBA00050776"/>
    </source>
</evidence>
<comment type="cofactor">
    <cofactor evidence="1 6">
        <name>pyridoxal 5'-phosphate</name>
        <dbReference type="ChEBI" id="CHEBI:597326"/>
    </cofactor>
</comment>
<comment type="caution">
    <text evidence="8">The sequence shown here is derived from an EMBL/GenBank/DDBJ whole genome shotgun (WGS) entry which is preliminary data.</text>
</comment>
<evidence type="ECO:0000256" key="1">
    <source>
        <dbReference type="ARBA" id="ARBA00001933"/>
    </source>
</evidence>
<reference evidence="9" key="1">
    <citation type="submission" date="2023-06" db="EMBL/GenBank/DDBJ databases">
        <title>Identification and characterization of horizontal gene transfer across gut microbiota members of farm animals based on homology search.</title>
        <authorList>
            <person name="Zeman M."/>
            <person name="Kubasova T."/>
            <person name="Jahodarova E."/>
            <person name="Nykrynova M."/>
            <person name="Rychlik I."/>
        </authorList>
    </citation>
    <scope>NUCLEOTIDE SEQUENCE [LARGE SCALE GENOMIC DNA]</scope>
    <source>
        <strain evidence="9">ET340</strain>
    </source>
</reference>
<dbReference type="PANTHER" id="PTHR43586:SF4">
    <property type="entry name" value="ISOPENICILLIN N EPIMERASE"/>
    <property type="match status" value="1"/>
</dbReference>
<gene>
    <name evidence="8" type="ORF">QUW08_11390</name>
</gene>
<dbReference type="RefSeq" id="WP_289600321.1">
    <property type="nucleotide sequence ID" value="NZ_JAUDCL010000022.1"/>
</dbReference>
<sequence length="377" mass="39580">MIYLDNAATSLHRPDCVVQAVAEAMNGMGNCGRGAHAASLAAGRTIHEARSRTDRLFHGYGAQQVAFTANSTAALNITISSLLAEGGHAIATVLDHNSVLRPLYRSGAELTILPADEKGHLSLDGLEAAFRPDTKLVVCTHASNVTGDLVDIGRIGAACAAHGVPFVLDASQTAGCFAIDMQAMGIDVLCFTGHKSLLGPQGTGGLCVSPRLRLSPLCVGGSGVHSFDREHPAQMPTALEAGTLNGHGIAGLAAALEWLEETGLDTIRRREQALAGRFYQGVKDLPGVKCYGDFSTAERSPIVALNLGDWDSSLVSDELAQRFGILTRPGAHCAPLIHEALGTVAQGAVRFSFGYFNTKEEVDAAIRAVDTLCREEA</sequence>
<dbReference type="InterPro" id="IPR015421">
    <property type="entry name" value="PyrdxlP-dep_Trfase_major"/>
</dbReference>
<keyword evidence="8" id="KW-0808">Transferase</keyword>
<dbReference type="NCBIfam" id="TIGR01977">
    <property type="entry name" value="am_tr_V_EF2568"/>
    <property type="match status" value="1"/>
</dbReference>
<dbReference type="InterPro" id="IPR010969">
    <property type="entry name" value="Cys_dSase-rel_unknwn_funct"/>
</dbReference>
<dbReference type="InterPro" id="IPR020578">
    <property type="entry name" value="Aminotrans_V_PyrdxlP_BS"/>
</dbReference>
<dbReference type="Pfam" id="PF00266">
    <property type="entry name" value="Aminotran_5"/>
    <property type="match status" value="1"/>
</dbReference>
<evidence type="ECO:0000256" key="4">
    <source>
        <dbReference type="ARBA" id="ARBA00022898"/>
    </source>
</evidence>
<dbReference type="InterPro" id="IPR000192">
    <property type="entry name" value="Aminotrans_V_dom"/>
</dbReference>
<evidence type="ECO:0000256" key="6">
    <source>
        <dbReference type="RuleBase" id="RU004504"/>
    </source>
</evidence>
<protein>
    <recommendedName>
        <fullName evidence="3">cysteine desulfurase</fullName>
        <ecNumber evidence="3">2.8.1.7</ecNumber>
    </recommendedName>
</protein>
<feature type="domain" description="Aminotransferase class V" evidence="7">
    <location>
        <begin position="2"/>
        <end position="364"/>
    </location>
</feature>
<dbReference type="Gene3D" id="3.90.1150.10">
    <property type="entry name" value="Aspartate Aminotransferase, domain 1"/>
    <property type="match status" value="1"/>
</dbReference>
<evidence type="ECO:0000313" key="8">
    <source>
        <dbReference type="EMBL" id="MDM8201888.1"/>
    </source>
</evidence>
<dbReference type="InterPro" id="IPR016454">
    <property type="entry name" value="Cysteine_dSase"/>
</dbReference>
<accession>A0ABT7USL8</accession>
<evidence type="ECO:0000313" key="9">
    <source>
        <dbReference type="Proteomes" id="UP001529380"/>
    </source>
</evidence>
<dbReference type="PROSITE" id="PS00595">
    <property type="entry name" value="AA_TRANSFER_CLASS_5"/>
    <property type="match status" value="1"/>
</dbReference>
<dbReference type="EC" id="2.8.1.7" evidence="3"/>
<name>A0ABT7USL8_9FIRM</name>
<evidence type="ECO:0000256" key="2">
    <source>
        <dbReference type="ARBA" id="ARBA00010447"/>
    </source>
</evidence>
<evidence type="ECO:0000259" key="7">
    <source>
        <dbReference type="Pfam" id="PF00266"/>
    </source>
</evidence>
<dbReference type="PANTHER" id="PTHR43586">
    <property type="entry name" value="CYSTEINE DESULFURASE"/>
    <property type="match status" value="1"/>
</dbReference>
<keyword evidence="4" id="KW-0663">Pyridoxal phosphate</keyword>
<dbReference type="EMBL" id="JAUDCL010000022">
    <property type="protein sequence ID" value="MDM8201888.1"/>
    <property type="molecule type" value="Genomic_DNA"/>
</dbReference>
<dbReference type="PIRSF" id="PIRSF005572">
    <property type="entry name" value="NifS"/>
    <property type="match status" value="1"/>
</dbReference>
<dbReference type="Gene3D" id="3.40.640.10">
    <property type="entry name" value="Type I PLP-dependent aspartate aminotransferase-like (Major domain)"/>
    <property type="match status" value="1"/>
</dbReference>
<dbReference type="InterPro" id="IPR015422">
    <property type="entry name" value="PyrdxlP-dep_Trfase_small"/>
</dbReference>
<dbReference type="SUPFAM" id="SSF53383">
    <property type="entry name" value="PLP-dependent transferases"/>
    <property type="match status" value="1"/>
</dbReference>
<reference evidence="8 9" key="3">
    <citation type="submission" date="2023-06" db="EMBL/GenBank/DDBJ databases">
        <authorList>
            <person name="Zeman M."/>
            <person name="Kubasova T."/>
            <person name="Jahodarova E."/>
            <person name="Nykrynova M."/>
            <person name="Rychlik I."/>
        </authorList>
    </citation>
    <scope>NUCLEOTIDE SEQUENCE [LARGE SCALE GENOMIC DNA]</scope>
    <source>
        <strain evidence="8 9">ET340</strain>
    </source>
</reference>
<dbReference type="Proteomes" id="UP001529380">
    <property type="component" value="Unassembled WGS sequence"/>
</dbReference>
<comment type="similarity">
    <text evidence="2">Belongs to the class-V pyridoxal-phosphate-dependent aminotransferase family. Csd subfamily.</text>
</comment>
<keyword evidence="8" id="KW-0032">Aminotransferase</keyword>
<keyword evidence="9" id="KW-1185">Reference proteome</keyword>
<comment type="catalytic activity">
    <reaction evidence="5">
        <text>(sulfur carrier)-H + L-cysteine = (sulfur carrier)-SH + L-alanine</text>
        <dbReference type="Rhea" id="RHEA:43892"/>
        <dbReference type="Rhea" id="RHEA-COMP:14737"/>
        <dbReference type="Rhea" id="RHEA-COMP:14739"/>
        <dbReference type="ChEBI" id="CHEBI:29917"/>
        <dbReference type="ChEBI" id="CHEBI:35235"/>
        <dbReference type="ChEBI" id="CHEBI:57972"/>
        <dbReference type="ChEBI" id="CHEBI:64428"/>
        <dbReference type="EC" id="2.8.1.7"/>
    </reaction>
</comment>
<organism evidence="8 9">
    <name type="scientific">Allofournierella massiliensis</name>
    <dbReference type="NCBI Taxonomy" id="1650663"/>
    <lineage>
        <taxon>Bacteria</taxon>
        <taxon>Bacillati</taxon>
        <taxon>Bacillota</taxon>
        <taxon>Clostridia</taxon>
        <taxon>Eubacteriales</taxon>
        <taxon>Oscillospiraceae</taxon>
        <taxon>Allofournierella</taxon>
    </lineage>
</organism>
<evidence type="ECO:0000256" key="3">
    <source>
        <dbReference type="ARBA" id="ARBA00012239"/>
    </source>
</evidence>
<proteinExistence type="inferred from homology"/>
<dbReference type="InterPro" id="IPR015424">
    <property type="entry name" value="PyrdxlP-dep_Trfase"/>
</dbReference>
<reference evidence="8 9" key="2">
    <citation type="submission" date="2023-06" db="EMBL/GenBank/DDBJ databases">
        <title>Identification and characterization of horizontal gene transfer across gut microbiota members of farm animals based on homology search.</title>
        <authorList>
            <person name="Schwarzerova J."/>
            <person name="Nykrynova M."/>
            <person name="Jureckova K."/>
            <person name="Cejkova D."/>
            <person name="Rychlik I."/>
        </authorList>
    </citation>
    <scope>NUCLEOTIDE SEQUENCE [LARGE SCALE GENOMIC DNA]</scope>
    <source>
        <strain evidence="8 9">ET340</strain>
    </source>
</reference>